<evidence type="ECO:0000313" key="1">
    <source>
        <dbReference type="EMBL" id="MBT2133090.1"/>
    </source>
</evidence>
<protein>
    <recommendedName>
        <fullName evidence="3">Transmembrane protein</fullName>
    </recommendedName>
</protein>
<organism evidence="1 2">
    <name type="scientific">Croceibacterium selenioxidans</name>
    <dbReference type="NCBI Taxonomy" id="2838833"/>
    <lineage>
        <taxon>Bacteria</taxon>
        <taxon>Pseudomonadati</taxon>
        <taxon>Pseudomonadota</taxon>
        <taxon>Alphaproteobacteria</taxon>
        <taxon>Sphingomonadales</taxon>
        <taxon>Erythrobacteraceae</taxon>
        <taxon>Croceibacterium</taxon>
    </lineage>
</organism>
<sequence length="74" mass="7353">MIGKMIGALAGAKVAEHARGVSGPVGALLGVGIVAAIRRMSPVTLVAAAVGGYVLKRYAEKQAATKPAPKASAR</sequence>
<reference evidence="1 2" key="1">
    <citation type="submission" date="2021-05" db="EMBL/GenBank/DDBJ databases">
        <title>Croceibacterium sp. LX-88 genome sequence.</title>
        <authorList>
            <person name="Luo X."/>
        </authorList>
    </citation>
    <scope>NUCLEOTIDE SEQUENCE [LARGE SCALE GENOMIC DNA]</scope>
    <source>
        <strain evidence="1 2">LX-88</strain>
    </source>
</reference>
<proteinExistence type="predicted"/>
<evidence type="ECO:0000313" key="2">
    <source>
        <dbReference type="Proteomes" id="UP000811255"/>
    </source>
</evidence>
<name>A0ABS5VZZ0_9SPHN</name>
<evidence type="ECO:0008006" key="3">
    <source>
        <dbReference type="Google" id="ProtNLM"/>
    </source>
</evidence>
<comment type="caution">
    <text evidence="1">The sequence shown here is derived from an EMBL/GenBank/DDBJ whole genome shotgun (WGS) entry which is preliminary data.</text>
</comment>
<dbReference type="Proteomes" id="UP000811255">
    <property type="component" value="Unassembled WGS sequence"/>
</dbReference>
<dbReference type="RefSeq" id="WP_214534376.1">
    <property type="nucleotide sequence ID" value="NZ_JAHFVK010000001.1"/>
</dbReference>
<accession>A0ABS5VZZ0</accession>
<gene>
    <name evidence="1" type="ORF">KK137_01980</name>
</gene>
<keyword evidence="2" id="KW-1185">Reference proteome</keyword>
<dbReference type="EMBL" id="JAHFVK010000001">
    <property type="protein sequence ID" value="MBT2133090.1"/>
    <property type="molecule type" value="Genomic_DNA"/>
</dbReference>